<keyword evidence="1 4" id="KW-0378">Hydrolase</keyword>
<dbReference type="InterPro" id="IPR050300">
    <property type="entry name" value="GDXG_lipolytic_enzyme"/>
</dbReference>
<dbReference type="InterPro" id="IPR029058">
    <property type="entry name" value="AB_hydrolase_fold"/>
</dbReference>
<evidence type="ECO:0000313" key="5">
    <source>
        <dbReference type="Proteomes" id="UP000602395"/>
    </source>
</evidence>
<gene>
    <name evidence="4" type="ORF">IDF66_11220</name>
</gene>
<feature type="region of interest" description="Disordered" evidence="2">
    <location>
        <begin position="262"/>
        <end position="291"/>
    </location>
</feature>
<feature type="domain" description="BD-FAE-like" evidence="3">
    <location>
        <begin position="25"/>
        <end position="234"/>
    </location>
</feature>
<evidence type="ECO:0000256" key="2">
    <source>
        <dbReference type="SAM" id="MobiDB-lite"/>
    </source>
</evidence>
<dbReference type="Gene3D" id="3.40.50.1820">
    <property type="entry name" value="alpha/beta hydrolase"/>
    <property type="match status" value="1"/>
</dbReference>
<dbReference type="EMBL" id="JACWMS010000002">
    <property type="protein sequence ID" value="MBD1320160.1"/>
    <property type="molecule type" value="Genomic_DNA"/>
</dbReference>
<proteinExistence type="predicted"/>
<dbReference type="InterPro" id="IPR049492">
    <property type="entry name" value="BD-FAE-like_dom"/>
</dbReference>
<sequence>MSPTSESGNRRDVIYAQRASGDLHLDLVTPVQSAPAPVIVFVHGGGWFTGDRALCPDLSAHFCARGFAMASIDYRLSGDALFPAQLHDVRAAIRHLRANAGELGLDPARIGVWGASAGGHLAALVGLLSSVAELPGEGAVTGDAAVQAVAESYGPSTLVDGDVEPGVPLPGVTSAADSPEGRLIGGDPADRPAAAREASPLYFVTSDAPPFQISHGTGDVLVDHRHSLLLYDALAEAGSEVDLYLIDGYQHGFLNPCNRSDVPSPPVMDDGRLDSQGPAPARHLSARGAQRTDERTRFGFDDIGDFFTRHLAISTDLTTTISGGNR</sequence>
<keyword evidence="5" id="KW-1185">Reference proteome</keyword>
<organism evidence="4 5">
    <name type="scientific">Gordonia hankookensis</name>
    <dbReference type="NCBI Taxonomy" id="589403"/>
    <lineage>
        <taxon>Bacteria</taxon>
        <taxon>Bacillati</taxon>
        <taxon>Actinomycetota</taxon>
        <taxon>Actinomycetes</taxon>
        <taxon>Mycobacteriales</taxon>
        <taxon>Gordoniaceae</taxon>
        <taxon>Gordonia</taxon>
    </lineage>
</organism>
<evidence type="ECO:0000313" key="4">
    <source>
        <dbReference type="EMBL" id="MBD1320160.1"/>
    </source>
</evidence>
<dbReference type="RefSeq" id="WP_190266892.1">
    <property type="nucleotide sequence ID" value="NZ_BAABAD010000004.1"/>
</dbReference>
<dbReference type="PANTHER" id="PTHR48081:SF13">
    <property type="entry name" value="ALPHA_BETA HYDROLASE"/>
    <property type="match status" value="1"/>
</dbReference>
<evidence type="ECO:0000259" key="3">
    <source>
        <dbReference type="Pfam" id="PF20434"/>
    </source>
</evidence>
<protein>
    <submittedName>
        <fullName evidence="4">Alpha/beta hydrolase</fullName>
    </submittedName>
</protein>
<comment type="caution">
    <text evidence="4">The sequence shown here is derived from an EMBL/GenBank/DDBJ whole genome shotgun (WGS) entry which is preliminary data.</text>
</comment>
<name>A0ABR7WC16_9ACTN</name>
<dbReference type="Proteomes" id="UP000602395">
    <property type="component" value="Unassembled WGS sequence"/>
</dbReference>
<dbReference type="SUPFAM" id="SSF53474">
    <property type="entry name" value="alpha/beta-Hydrolases"/>
    <property type="match status" value="1"/>
</dbReference>
<accession>A0ABR7WC16</accession>
<dbReference type="PANTHER" id="PTHR48081">
    <property type="entry name" value="AB HYDROLASE SUPERFAMILY PROTEIN C4A8.06C"/>
    <property type="match status" value="1"/>
</dbReference>
<evidence type="ECO:0000256" key="1">
    <source>
        <dbReference type="ARBA" id="ARBA00022801"/>
    </source>
</evidence>
<dbReference type="GO" id="GO:0016787">
    <property type="term" value="F:hydrolase activity"/>
    <property type="evidence" value="ECO:0007669"/>
    <property type="project" value="UniProtKB-KW"/>
</dbReference>
<dbReference type="Pfam" id="PF20434">
    <property type="entry name" value="BD-FAE"/>
    <property type="match status" value="1"/>
</dbReference>
<reference evidence="4 5" key="1">
    <citation type="submission" date="2020-09" db="EMBL/GenBank/DDBJ databases">
        <title>Novel species in genus Gordonia.</title>
        <authorList>
            <person name="Zhang G."/>
        </authorList>
    </citation>
    <scope>NUCLEOTIDE SEQUENCE [LARGE SCALE GENOMIC DNA]</scope>
    <source>
        <strain evidence="4 5">ON-33</strain>
    </source>
</reference>